<dbReference type="GO" id="GO:0005975">
    <property type="term" value="P:carbohydrate metabolic process"/>
    <property type="evidence" value="ECO:0007669"/>
    <property type="project" value="InterPro"/>
</dbReference>
<sequence>MAHIEITTKNPTPPPDWLKNAIIYEINPRTFTSPDGEGAGSGSGTFSSTIGKLDYLKELGINTVWLAGCTEGSSHFSEFWTVYAMRDPRKVDPALGTDEALKELIREAHKREIRIIGEAVTHGVTLDSPLLAEHPGWFRGGEWGMADFDYANPEFKKWWVDLWVETTVKYGFDGYRLDGPNGVSPFEDVMGIWDDIAWECRRRGHEIAVIGENSRYHIRQCDRDDFSHNMAGEFSEEPGYATMQISCHDEGINMGSGNYYALRGSRFKFGYSAVFGYNIPLFMSGEEFDSGVHFVSSLKKKIYEGFEKSREIDFYDSNPDSESGGWLLGSRIVWDEIKEHGHREMLDDCRQILRIRNENQDILHYNRKETNILPAKCIPKSGSIPYIRYIEGQAAILVMGNEGIADRDFIVQIPLEEIGFGPEASYQVRDLWSGECRTVEGKYMGCLRVSVPGDYKAGGGVRAYRIERAD</sequence>
<gene>
    <name evidence="2" type="ORF">C7383_11542</name>
</gene>
<dbReference type="InterPro" id="IPR006047">
    <property type="entry name" value="GH13_cat_dom"/>
</dbReference>
<evidence type="ECO:0000313" key="3">
    <source>
        <dbReference type="Proteomes" id="UP000245412"/>
    </source>
</evidence>
<dbReference type="SUPFAM" id="SSF51445">
    <property type="entry name" value="(Trans)glycosidases"/>
    <property type="match status" value="1"/>
</dbReference>
<proteinExistence type="predicted"/>
<dbReference type="EMBL" id="QGGY01000015">
    <property type="protein sequence ID" value="PWJ72892.1"/>
    <property type="molecule type" value="Genomic_DNA"/>
</dbReference>
<dbReference type="Proteomes" id="UP000245412">
    <property type="component" value="Unassembled WGS sequence"/>
</dbReference>
<organism evidence="2 3">
    <name type="scientific">Murimonas intestini</name>
    <dbReference type="NCBI Taxonomy" id="1337051"/>
    <lineage>
        <taxon>Bacteria</taxon>
        <taxon>Bacillati</taxon>
        <taxon>Bacillota</taxon>
        <taxon>Clostridia</taxon>
        <taxon>Lachnospirales</taxon>
        <taxon>Lachnospiraceae</taxon>
        <taxon>Murimonas</taxon>
    </lineage>
</organism>
<dbReference type="PANTHER" id="PTHR10357">
    <property type="entry name" value="ALPHA-AMYLASE FAMILY MEMBER"/>
    <property type="match status" value="1"/>
</dbReference>
<comment type="caution">
    <text evidence="2">The sequence shown here is derived from an EMBL/GenBank/DDBJ whole genome shotgun (WGS) entry which is preliminary data.</text>
</comment>
<keyword evidence="3" id="KW-1185">Reference proteome</keyword>
<accession>A0AB73SZL8</accession>
<dbReference type="Gene3D" id="3.20.20.80">
    <property type="entry name" value="Glycosidases"/>
    <property type="match status" value="1"/>
</dbReference>
<dbReference type="RefSeq" id="WP_109748070.1">
    <property type="nucleotide sequence ID" value="NZ_JANKBI010000015.1"/>
</dbReference>
<dbReference type="AlphaFoldDB" id="A0AB73SZL8"/>
<evidence type="ECO:0000259" key="1">
    <source>
        <dbReference type="SMART" id="SM00642"/>
    </source>
</evidence>
<dbReference type="Pfam" id="PF00128">
    <property type="entry name" value="Alpha-amylase"/>
    <property type="match status" value="1"/>
</dbReference>
<reference evidence="2 3" key="1">
    <citation type="submission" date="2018-05" db="EMBL/GenBank/DDBJ databases">
        <authorList>
            <person name="Goeker M."/>
            <person name="Huntemann M."/>
            <person name="Clum A."/>
            <person name="Pillay M."/>
            <person name="Palaniappan K."/>
            <person name="Varghese N."/>
            <person name="Mikhailova N."/>
            <person name="Stamatis D."/>
            <person name="Reddy T."/>
            <person name="Daum C."/>
            <person name="Shapiro N."/>
            <person name="Ivanova N."/>
            <person name="Kyrpides N."/>
            <person name="Woyke T."/>
        </authorList>
    </citation>
    <scope>NUCLEOTIDE SEQUENCE [LARGE SCALE GENOMIC DNA]</scope>
    <source>
        <strain evidence="2 3">DSM 26524</strain>
    </source>
</reference>
<evidence type="ECO:0000313" key="2">
    <source>
        <dbReference type="EMBL" id="PWJ72892.1"/>
    </source>
</evidence>
<feature type="domain" description="Glycosyl hydrolase family 13 catalytic" evidence="1">
    <location>
        <begin position="25"/>
        <end position="310"/>
    </location>
</feature>
<dbReference type="SMART" id="SM00642">
    <property type="entry name" value="Aamy"/>
    <property type="match status" value="1"/>
</dbReference>
<dbReference type="InterPro" id="IPR017853">
    <property type="entry name" value="GH"/>
</dbReference>
<name>A0AB73SZL8_9FIRM</name>
<protein>
    <submittedName>
        <fullName evidence="2">Alpha amylase catalytic subunit</fullName>
    </submittedName>
</protein>